<evidence type="ECO:0000256" key="1">
    <source>
        <dbReference type="SAM" id="Phobius"/>
    </source>
</evidence>
<proteinExistence type="predicted"/>
<dbReference type="InterPro" id="IPR050229">
    <property type="entry name" value="GlpE_sulfurtransferase"/>
</dbReference>
<keyword evidence="1" id="KW-1133">Transmembrane helix</keyword>
<dbReference type="SMART" id="SM00450">
    <property type="entry name" value="RHOD"/>
    <property type="match status" value="1"/>
</dbReference>
<feature type="domain" description="Rhodanese" evidence="2">
    <location>
        <begin position="20"/>
        <end position="107"/>
    </location>
</feature>
<keyword evidence="1" id="KW-0472">Membrane</keyword>
<dbReference type="AlphaFoldDB" id="A0A8J7P8P3"/>
<evidence type="ECO:0000259" key="2">
    <source>
        <dbReference type="PROSITE" id="PS50206"/>
    </source>
</evidence>
<dbReference type="PANTHER" id="PTHR43031:SF1">
    <property type="entry name" value="PYRIDINE NUCLEOTIDE-DISULPHIDE OXIDOREDUCTASE"/>
    <property type="match status" value="1"/>
</dbReference>
<dbReference type="InterPro" id="IPR001763">
    <property type="entry name" value="Rhodanese-like_dom"/>
</dbReference>
<sequence>MSTAKLEKLPCTAVCEALKAPENIQIIDVRTPLEFDGVKLAGAINIPLDEIQNRAGEIKKDKKLILICKSGMRAGRAAETLGKYGYEACVMEGGMTAWQKAGLPVCAGKERLSLERQVQLTIGLMVLSGVILGFTVNKLFFLIPGFIGCGLTFAGLTGTCALALLIAKAPWNKL</sequence>
<organism evidence="3 4">
    <name type="scientific">Candidatus Obscuribacter phosphatis</name>
    <dbReference type="NCBI Taxonomy" id="1906157"/>
    <lineage>
        <taxon>Bacteria</taxon>
        <taxon>Bacillati</taxon>
        <taxon>Candidatus Melainabacteria</taxon>
        <taxon>Candidatus Obscuribacterales</taxon>
        <taxon>Candidatus Obscuribacteraceae</taxon>
        <taxon>Candidatus Obscuribacter</taxon>
    </lineage>
</organism>
<dbReference type="Gene3D" id="3.40.250.10">
    <property type="entry name" value="Rhodanese-like domain"/>
    <property type="match status" value="1"/>
</dbReference>
<dbReference type="PROSITE" id="PS50206">
    <property type="entry name" value="RHODANESE_3"/>
    <property type="match status" value="1"/>
</dbReference>
<reference evidence="3" key="1">
    <citation type="submission" date="2021-02" db="EMBL/GenBank/DDBJ databases">
        <title>Genome-Resolved Metagenomics of a Microbial Community Performing Photosynthetic Biological Nutrient Removal.</title>
        <authorList>
            <person name="Mcdaniel E.A."/>
        </authorList>
    </citation>
    <scope>NUCLEOTIDE SEQUENCE</scope>
    <source>
        <strain evidence="3">UWPOB_OBS1</strain>
    </source>
</reference>
<dbReference type="InterPro" id="IPR021309">
    <property type="entry name" value="YgaP-like_TM"/>
</dbReference>
<evidence type="ECO:0000313" key="3">
    <source>
        <dbReference type="EMBL" id="MBN8661264.1"/>
    </source>
</evidence>
<dbReference type="Pfam" id="PF11127">
    <property type="entry name" value="YgaP-like_TM"/>
    <property type="match status" value="1"/>
</dbReference>
<feature type="transmembrane region" description="Helical" evidence="1">
    <location>
        <begin position="118"/>
        <end position="136"/>
    </location>
</feature>
<dbReference type="Proteomes" id="UP000664277">
    <property type="component" value="Unassembled WGS sequence"/>
</dbReference>
<evidence type="ECO:0000313" key="4">
    <source>
        <dbReference type="Proteomes" id="UP000664277"/>
    </source>
</evidence>
<dbReference type="InterPro" id="IPR036873">
    <property type="entry name" value="Rhodanese-like_dom_sf"/>
</dbReference>
<dbReference type="Pfam" id="PF00581">
    <property type="entry name" value="Rhodanese"/>
    <property type="match status" value="1"/>
</dbReference>
<dbReference type="Gene3D" id="6.10.140.1340">
    <property type="match status" value="1"/>
</dbReference>
<feature type="transmembrane region" description="Helical" evidence="1">
    <location>
        <begin position="142"/>
        <end position="167"/>
    </location>
</feature>
<name>A0A8J7P8P3_9BACT</name>
<protein>
    <submittedName>
        <fullName evidence="3">Rhodanese-like domain-containing protein</fullName>
    </submittedName>
</protein>
<keyword evidence="1" id="KW-0812">Transmembrane</keyword>
<dbReference type="PANTHER" id="PTHR43031">
    <property type="entry name" value="FAD-DEPENDENT OXIDOREDUCTASE"/>
    <property type="match status" value="1"/>
</dbReference>
<accession>A0A8J7P8P3</accession>
<dbReference type="EMBL" id="JAFLCK010000018">
    <property type="protein sequence ID" value="MBN8661264.1"/>
    <property type="molecule type" value="Genomic_DNA"/>
</dbReference>
<dbReference type="CDD" id="cd00158">
    <property type="entry name" value="RHOD"/>
    <property type="match status" value="1"/>
</dbReference>
<comment type="caution">
    <text evidence="3">The sequence shown here is derived from an EMBL/GenBank/DDBJ whole genome shotgun (WGS) entry which is preliminary data.</text>
</comment>
<dbReference type="SUPFAM" id="SSF52821">
    <property type="entry name" value="Rhodanese/Cell cycle control phosphatase"/>
    <property type="match status" value="1"/>
</dbReference>
<gene>
    <name evidence="3" type="ORF">J0M35_12930</name>
</gene>